<keyword evidence="2" id="KW-1185">Reference proteome</keyword>
<organism evidence="1 2">
    <name type="scientific">Geomesophilobacter sediminis</name>
    <dbReference type="NCBI Taxonomy" id="2798584"/>
    <lineage>
        <taxon>Bacteria</taxon>
        <taxon>Pseudomonadati</taxon>
        <taxon>Thermodesulfobacteriota</taxon>
        <taxon>Desulfuromonadia</taxon>
        <taxon>Geobacterales</taxon>
        <taxon>Geobacteraceae</taxon>
        <taxon>Geomesophilobacter</taxon>
    </lineage>
</organism>
<name>A0A8J7M0A4_9BACT</name>
<gene>
    <name evidence="1" type="ORF">JFN93_05475</name>
</gene>
<dbReference type="EMBL" id="JAEMHM010000004">
    <property type="protein sequence ID" value="MBJ6724152.1"/>
    <property type="molecule type" value="Genomic_DNA"/>
</dbReference>
<dbReference type="Proteomes" id="UP000636888">
    <property type="component" value="Unassembled WGS sequence"/>
</dbReference>
<proteinExistence type="predicted"/>
<dbReference type="RefSeq" id="WP_199382997.1">
    <property type="nucleotide sequence ID" value="NZ_JAEMHM010000004.1"/>
</dbReference>
<dbReference type="InterPro" id="IPR054686">
    <property type="entry name" value="GSU3473-like"/>
</dbReference>
<reference evidence="1" key="1">
    <citation type="submission" date="2020-12" db="EMBL/GenBank/DDBJ databases">
        <title>Geomonas sp. Red875, isolated from river sediment.</title>
        <authorList>
            <person name="Xu Z."/>
            <person name="Zhang Z."/>
            <person name="Masuda Y."/>
            <person name="Itoh H."/>
            <person name="Senoo K."/>
        </authorList>
    </citation>
    <scope>NUCLEOTIDE SEQUENCE</scope>
    <source>
        <strain evidence="1">Red875</strain>
    </source>
</reference>
<sequence>MRLRVIRTNGEIELTVTSKIDPMIQGGEIFAFCREDGWVVVGKDPIRKQQVPFKGIGRRWSDNGPR</sequence>
<comment type="caution">
    <text evidence="1">The sequence shown here is derived from an EMBL/GenBank/DDBJ whole genome shotgun (WGS) entry which is preliminary data.</text>
</comment>
<protein>
    <submittedName>
        <fullName evidence="1">Uncharacterized protein</fullName>
    </submittedName>
</protein>
<dbReference type="NCBIfam" id="NF045719">
    <property type="entry name" value="GSU3473_fam"/>
    <property type="match status" value="1"/>
</dbReference>
<evidence type="ECO:0000313" key="2">
    <source>
        <dbReference type="Proteomes" id="UP000636888"/>
    </source>
</evidence>
<accession>A0A8J7M0A4</accession>
<dbReference type="AlphaFoldDB" id="A0A8J7M0A4"/>
<evidence type="ECO:0000313" key="1">
    <source>
        <dbReference type="EMBL" id="MBJ6724152.1"/>
    </source>
</evidence>